<dbReference type="Proteomes" id="UP000011135">
    <property type="component" value="Unassembled WGS sequence"/>
</dbReference>
<keyword evidence="2" id="KW-1185">Reference proteome</keyword>
<name>L8JU71_9BACT</name>
<reference evidence="1 2" key="1">
    <citation type="submission" date="2012-12" db="EMBL/GenBank/DDBJ databases">
        <title>Genome assembly of Fulvivirga imtechensis AK7.</title>
        <authorList>
            <person name="Nupur N."/>
            <person name="Khatri I."/>
            <person name="Kumar R."/>
            <person name="Subramanian S."/>
            <person name="Pinnaka A."/>
        </authorList>
    </citation>
    <scope>NUCLEOTIDE SEQUENCE [LARGE SCALE GENOMIC DNA]</scope>
    <source>
        <strain evidence="1 2">AK7</strain>
    </source>
</reference>
<dbReference type="EMBL" id="AMZN01000024">
    <property type="protein sequence ID" value="ELR72320.1"/>
    <property type="molecule type" value="Genomic_DNA"/>
</dbReference>
<accession>L8JU71</accession>
<protein>
    <submittedName>
        <fullName evidence="1">Uncharacterized protein</fullName>
    </submittedName>
</protein>
<comment type="caution">
    <text evidence="1">The sequence shown here is derived from an EMBL/GenBank/DDBJ whole genome shotgun (WGS) entry which is preliminary data.</text>
</comment>
<proteinExistence type="predicted"/>
<gene>
    <name evidence="1" type="ORF">C900_01602</name>
</gene>
<sequence length="39" mass="4436">MDDDLTTHLSWFFSVITVNFKVDKDPAAPQDPFISLPQV</sequence>
<organism evidence="1 2">
    <name type="scientific">Fulvivirga imtechensis AK7</name>
    <dbReference type="NCBI Taxonomy" id="1237149"/>
    <lineage>
        <taxon>Bacteria</taxon>
        <taxon>Pseudomonadati</taxon>
        <taxon>Bacteroidota</taxon>
        <taxon>Cytophagia</taxon>
        <taxon>Cytophagales</taxon>
        <taxon>Fulvivirgaceae</taxon>
        <taxon>Fulvivirga</taxon>
    </lineage>
</organism>
<dbReference type="AlphaFoldDB" id="L8JU71"/>
<evidence type="ECO:0000313" key="2">
    <source>
        <dbReference type="Proteomes" id="UP000011135"/>
    </source>
</evidence>
<evidence type="ECO:0000313" key="1">
    <source>
        <dbReference type="EMBL" id="ELR72320.1"/>
    </source>
</evidence>